<sequence length="97" mass="10745">MWITPLITHCVWQRAFPTTVPTPPTTPPTVEPTPPTTPPTIVPTPPNTPPTTPPSPPINPPIGSRSPSPEIVFSSFLSNFFKFFITIILYDYYITNI</sequence>
<dbReference type="EMBL" id="RYFC01000003">
    <property type="protein sequence ID" value="RTZ46579.1"/>
    <property type="molecule type" value="Genomic_DNA"/>
</dbReference>
<organism evidence="3 4">
    <name type="scientific">Chryseobacterium arthrosphaerae</name>
    <dbReference type="NCBI Taxonomy" id="651561"/>
    <lineage>
        <taxon>Bacteria</taxon>
        <taxon>Pseudomonadati</taxon>
        <taxon>Bacteroidota</taxon>
        <taxon>Flavobacteriia</taxon>
        <taxon>Flavobacteriales</taxon>
        <taxon>Weeksellaceae</taxon>
        <taxon>Chryseobacterium group</taxon>
        <taxon>Chryseobacterium</taxon>
    </lineage>
</organism>
<protein>
    <submittedName>
        <fullName evidence="3">Uncharacterized protein</fullName>
    </submittedName>
</protein>
<accession>A0A432DU30</accession>
<keyword evidence="2" id="KW-0812">Transmembrane</keyword>
<dbReference type="PRINTS" id="PR01217">
    <property type="entry name" value="PRICHEXTENSN"/>
</dbReference>
<dbReference type="KEGG" id="carh:EGY05_09635"/>
<feature type="compositionally biased region" description="Pro residues" evidence="1">
    <location>
        <begin position="20"/>
        <end position="60"/>
    </location>
</feature>
<keyword evidence="2" id="KW-0472">Membrane</keyword>
<feature type="region of interest" description="Disordered" evidence="1">
    <location>
        <begin position="18"/>
        <end position="64"/>
    </location>
</feature>
<comment type="caution">
    <text evidence="3">The sequence shown here is derived from an EMBL/GenBank/DDBJ whole genome shotgun (WGS) entry which is preliminary data.</text>
</comment>
<dbReference type="Proteomes" id="UP000276953">
    <property type="component" value="Unassembled WGS sequence"/>
</dbReference>
<dbReference type="AlphaFoldDB" id="A0A432DU30"/>
<evidence type="ECO:0000313" key="4">
    <source>
        <dbReference type="Proteomes" id="UP000276953"/>
    </source>
</evidence>
<gene>
    <name evidence="3" type="ORF">EJ377_20960</name>
</gene>
<keyword evidence="2" id="KW-1133">Transmembrane helix</keyword>
<evidence type="ECO:0000256" key="2">
    <source>
        <dbReference type="SAM" id="Phobius"/>
    </source>
</evidence>
<reference evidence="3 4" key="1">
    <citation type="submission" date="2018-12" db="EMBL/GenBank/DDBJ databases">
        <title>Draft Genome Sequence of Chryseobacterium arthrosphaerae strain ED882-96 Isolated from the Blood of a Patient with Liver Cirrhosis in Taiwan.</title>
        <authorList>
            <person name="Lin J.-N."/>
            <person name="Lai C.-H."/>
            <person name="Yang C.-H."/>
            <person name="Huang Y.-H."/>
        </authorList>
    </citation>
    <scope>NUCLEOTIDE SEQUENCE [LARGE SCALE GENOMIC DNA]</scope>
    <source>
        <strain evidence="3 4">ED882-96</strain>
    </source>
</reference>
<evidence type="ECO:0000313" key="3">
    <source>
        <dbReference type="EMBL" id="RTZ46579.1"/>
    </source>
</evidence>
<name>A0A432DU30_9FLAO</name>
<evidence type="ECO:0000256" key="1">
    <source>
        <dbReference type="SAM" id="MobiDB-lite"/>
    </source>
</evidence>
<proteinExistence type="predicted"/>
<feature type="transmembrane region" description="Helical" evidence="2">
    <location>
        <begin position="71"/>
        <end position="93"/>
    </location>
</feature>